<dbReference type="Gene3D" id="3.40.50.300">
    <property type="entry name" value="P-loop containing nucleotide triphosphate hydrolases"/>
    <property type="match status" value="2"/>
</dbReference>
<dbReference type="InterPro" id="IPR000330">
    <property type="entry name" value="SNF2_N"/>
</dbReference>
<dbReference type="Pfam" id="PF13091">
    <property type="entry name" value="PLDc_2"/>
    <property type="match status" value="1"/>
</dbReference>
<dbReference type="Gene3D" id="3.30.870.10">
    <property type="entry name" value="Endonuclease Chain A"/>
    <property type="match status" value="1"/>
</dbReference>
<feature type="domain" description="Helicase C-terminal" evidence="3">
    <location>
        <begin position="697"/>
        <end position="862"/>
    </location>
</feature>
<comment type="caution">
    <text evidence="4">The sequence shown here is derived from an EMBL/GenBank/DDBJ whole genome shotgun (WGS) entry which is preliminary data.</text>
</comment>
<dbReference type="SMART" id="SM00490">
    <property type="entry name" value="HELICc"/>
    <property type="match status" value="1"/>
</dbReference>
<dbReference type="InterPro" id="IPR049730">
    <property type="entry name" value="SNF2/RAD54-like_C"/>
</dbReference>
<dbReference type="GO" id="GO:0004386">
    <property type="term" value="F:helicase activity"/>
    <property type="evidence" value="ECO:0007669"/>
    <property type="project" value="UniProtKB-KW"/>
</dbReference>
<dbReference type="CDD" id="cd18793">
    <property type="entry name" value="SF2_C_SNF"/>
    <property type="match status" value="1"/>
</dbReference>
<accession>A0A0M2KA29</accession>
<dbReference type="InterPro" id="IPR001650">
    <property type="entry name" value="Helicase_C-like"/>
</dbReference>
<dbReference type="OrthoDB" id="9814088at2"/>
<keyword evidence="4" id="KW-0067">ATP-binding</keyword>
<dbReference type="AlphaFoldDB" id="A0A0M2KA29"/>
<name>A0A0M2KA29_9MYCO</name>
<sequence length="1101" mass="122518">MPNIYDNLADQTRLRPALREALEEYDTFDVATGYLDLRGWSSLADLVDAKTAGGAQTDPIARILVGMVAPSDSQQILDSLQHEVQPAPYGADIHDAGKARARRDQLVKHLRNQLMRGLATSQGQQTLQTLKRQLESGSVQMKVFTEKPLHGKTYLFQSPSKKHHSRWAFVGSSNLTNAGLTTNLELNIDVQDSDASAKIAEWFDARWEDRYSLEISADIIDLIAESWASELQPTPFEVYLKVCHALSQDARDGLGYVLPESMRTLLLDYQESAVRTLARRIVSRGGTMLGDVVGLGKTLTAVATALMLQAAEDYSTLVLCPKNLEPMWERYIDEYDLNAKVVPYSMVDKTLPELKRFNLVICDESHNLRNSGTVAYQAIHDYIRRNSSKVLLLTATPYNLAFLDVASQIGLYIDDDQDLGIVPSAALAAEPGLRDKVDGKINTLLAFRRSEHADDWRRLMSDHLVRRTRSFVKRTAATETIDLPDGTQQQRQFLRFANGEKFYFPERIARPLSHDFASDDPAALMEDDATLNTVQALTLPRYRLADYDNPRAPHSSTDTAALADIRSGRGNVSGFVRTGLFKRLSSSGHSFILSLQRQRARNELFVYAIDEELPIPVGSFTDKQINVTDEDLEDSAVTHGSLASRYEELRASAPAKTKWINSAVFTPALRRDLAADNERITLLLDRFGSWDPTRDSKLNALVDLLRNDHPDEKVLIFTEYVDTADYIAQSLTEAGISNVGLVSGNTDNPAEMARRFSPESNAVPGQTAEEATPEHPIDVLVATDVLSEGQNLQDAHIVVNYDLPWAIIRIIQRAGRVDRVGQKSDTVYVYLISHDKIEQQINLRQRIKTRLGASAEAFGSDEQFFGGPAEIKILDDFYKGKVADDAEDIDGEADAVSEAWLAWSNAQTKHPEIAAKVLAMQDLVHSTRDQYLTENHGSVACFVSTGSGVEAFASATTDPSGENAYQLLTPLEAMRIFQAQIDTPTADQRPDHFELERQLLQGPLTLEALAAGNLKGIRKWVWERLGGNTLFAQASDALNALQERPLTEHATSRLTQARRNRYSLDDLSDLISQLHRDDRLVIRSTDTDNIKLVCSIGVRDA</sequence>
<proteinExistence type="predicted"/>
<dbReference type="RefSeq" id="WP_046361191.1">
    <property type="nucleotide sequence ID" value="NZ_LAUZ02000007.1"/>
</dbReference>
<dbReference type="EMBL" id="LAUZ02000007">
    <property type="protein sequence ID" value="KKF03838.1"/>
    <property type="molecule type" value="Genomic_DNA"/>
</dbReference>
<keyword evidence="1" id="KW-0378">Hydrolase</keyword>
<feature type="domain" description="Helicase ATP-binding" evidence="2">
    <location>
        <begin position="278"/>
        <end position="415"/>
    </location>
</feature>
<dbReference type="PANTHER" id="PTHR45766:SF6">
    <property type="entry name" value="SWI_SNF-RELATED MATRIX-ASSOCIATED ACTIN-DEPENDENT REGULATOR OF CHROMATIN SUBFAMILY A-LIKE PROTEIN 1"/>
    <property type="match status" value="1"/>
</dbReference>
<dbReference type="SUPFAM" id="SSF52540">
    <property type="entry name" value="P-loop containing nucleoside triphosphate hydrolases"/>
    <property type="match status" value="2"/>
</dbReference>
<gene>
    <name evidence="4" type="ORF">WN67_00960</name>
</gene>
<dbReference type="InterPro" id="IPR027417">
    <property type="entry name" value="P-loop_NTPase"/>
</dbReference>
<dbReference type="Proteomes" id="UP000034150">
    <property type="component" value="Unassembled WGS sequence"/>
</dbReference>
<evidence type="ECO:0000313" key="4">
    <source>
        <dbReference type="EMBL" id="KKF03838.1"/>
    </source>
</evidence>
<dbReference type="SUPFAM" id="SSF56024">
    <property type="entry name" value="Phospholipase D/nuclease"/>
    <property type="match status" value="1"/>
</dbReference>
<dbReference type="PROSITE" id="PS51192">
    <property type="entry name" value="HELICASE_ATP_BIND_1"/>
    <property type="match status" value="1"/>
</dbReference>
<evidence type="ECO:0000259" key="3">
    <source>
        <dbReference type="PROSITE" id="PS51194"/>
    </source>
</evidence>
<evidence type="ECO:0000313" key="5">
    <source>
        <dbReference type="Proteomes" id="UP000034150"/>
    </source>
</evidence>
<dbReference type="SMART" id="SM00487">
    <property type="entry name" value="DEXDc"/>
    <property type="match status" value="1"/>
</dbReference>
<dbReference type="PANTHER" id="PTHR45766">
    <property type="entry name" value="DNA ANNEALING HELICASE AND ENDONUCLEASE ZRANB3 FAMILY MEMBER"/>
    <property type="match status" value="1"/>
</dbReference>
<evidence type="ECO:0000256" key="1">
    <source>
        <dbReference type="ARBA" id="ARBA00022801"/>
    </source>
</evidence>
<dbReference type="PATRIC" id="fig|1807.13.peg.1003"/>
<dbReference type="Pfam" id="PF00271">
    <property type="entry name" value="Helicase_C"/>
    <property type="match status" value="1"/>
</dbReference>
<protein>
    <submittedName>
        <fullName evidence="4">Helicase</fullName>
    </submittedName>
</protein>
<dbReference type="InterPro" id="IPR025202">
    <property type="entry name" value="PLD-like_dom"/>
</dbReference>
<keyword evidence="5" id="KW-1185">Reference proteome</keyword>
<dbReference type="GO" id="GO:0005524">
    <property type="term" value="F:ATP binding"/>
    <property type="evidence" value="ECO:0007669"/>
    <property type="project" value="InterPro"/>
</dbReference>
<dbReference type="GO" id="GO:0016787">
    <property type="term" value="F:hydrolase activity"/>
    <property type="evidence" value="ECO:0007669"/>
    <property type="project" value="UniProtKB-KW"/>
</dbReference>
<dbReference type="Pfam" id="PF00176">
    <property type="entry name" value="SNF2-rel_dom"/>
    <property type="match status" value="1"/>
</dbReference>
<keyword evidence="4" id="KW-0347">Helicase</keyword>
<keyword evidence="4" id="KW-0547">Nucleotide-binding</keyword>
<organism evidence="4 5">
    <name type="scientific">Mycolicibacterium obuense</name>
    <dbReference type="NCBI Taxonomy" id="1807"/>
    <lineage>
        <taxon>Bacteria</taxon>
        <taxon>Bacillati</taxon>
        <taxon>Actinomycetota</taxon>
        <taxon>Actinomycetes</taxon>
        <taxon>Mycobacteriales</taxon>
        <taxon>Mycobacteriaceae</taxon>
        <taxon>Mycolicibacterium</taxon>
    </lineage>
</organism>
<dbReference type="CDD" id="cd09178">
    <property type="entry name" value="PLDc_N_Snf2_like"/>
    <property type="match status" value="1"/>
</dbReference>
<dbReference type="InterPro" id="IPR014001">
    <property type="entry name" value="Helicase_ATP-bd"/>
</dbReference>
<evidence type="ECO:0000259" key="2">
    <source>
        <dbReference type="PROSITE" id="PS51192"/>
    </source>
</evidence>
<dbReference type="PROSITE" id="PS51194">
    <property type="entry name" value="HELICASE_CTER"/>
    <property type="match status" value="1"/>
</dbReference>
<reference evidence="4 5" key="1">
    <citation type="journal article" date="2015" name="Genome Announc.">
        <title>Draft Genome Sequence of Mycobacterium obuense Strain UC1, Isolated from Patient Sputum.</title>
        <authorList>
            <person name="Greninger A.L."/>
            <person name="Cunningham G."/>
            <person name="Hsu E.D."/>
            <person name="Yu J.M."/>
            <person name="Chiu C.Y."/>
            <person name="Miller S."/>
        </authorList>
    </citation>
    <scope>NUCLEOTIDE SEQUENCE [LARGE SCALE GENOMIC DNA]</scope>
    <source>
        <strain evidence="4 5">UC1</strain>
    </source>
</reference>